<keyword evidence="3 8" id="KW-0963">Cytoplasm</keyword>
<keyword evidence="7 8" id="KW-0206">Cytoskeleton</keyword>
<accession>A0A0K0E5C8</accession>
<evidence type="ECO:0000256" key="4">
    <source>
        <dbReference type="ARBA" id="ARBA00022701"/>
    </source>
</evidence>
<dbReference type="GO" id="GO:0005868">
    <property type="term" value="C:cytoplasmic dynein complex"/>
    <property type="evidence" value="ECO:0007669"/>
    <property type="project" value="TreeGrafter"/>
</dbReference>
<dbReference type="SUPFAM" id="SSF54648">
    <property type="entry name" value="DLC"/>
    <property type="match status" value="1"/>
</dbReference>
<evidence type="ECO:0000256" key="6">
    <source>
        <dbReference type="ARBA" id="ARBA00023175"/>
    </source>
</evidence>
<keyword evidence="5 8" id="KW-0243">Dynein</keyword>
<evidence type="ECO:0000256" key="5">
    <source>
        <dbReference type="ARBA" id="ARBA00023017"/>
    </source>
</evidence>
<sequence length="129" mass="14968">MRRNFESIRRKFNSTRRVSRAFRTAVLNTPRKSFLHHSSTTTQQTPTIISINNIDNEMKDKLVDITDKALHDKNTESDVATYIKTFCDTEFGPTWHCIIGRSFGSHVSYEKYLQLSFTNCVRVVIFKCG</sequence>
<dbReference type="PANTHER" id="PTHR11886:SF35">
    <property type="entry name" value="DYNEIN LIGHT CHAIN"/>
    <property type="match status" value="1"/>
</dbReference>
<keyword evidence="4 8" id="KW-0493">Microtubule</keyword>
<name>A0A0K0E5C8_STRER</name>
<comment type="similarity">
    <text evidence="2 8">Belongs to the dynein light chain family.</text>
</comment>
<dbReference type="GO" id="GO:0007017">
    <property type="term" value="P:microtubule-based process"/>
    <property type="evidence" value="ECO:0007669"/>
    <property type="project" value="InterPro"/>
</dbReference>
<dbReference type="Pfam" id="PF01221">
    <property type="entry name" value="Dynein_light"/>
    <property type="match status" value="1"/>
</dbReference>
<evidence type="ECO:0000256" key="8">
    <source>
        <dbReference type="RuleBase" id="RU365010"/>
    </source>
</evidence>
<dbReference type="WBParaSite" id="TCONS_00015231.p1">
    <property type="protein sequence ID" value="TCONS_00015231.p1"/>
    <property type="gene ID" value="XLOC_010460"/>
</dbReference>
<comment type="subcellular location">
    <subcellularLocation>
        <location evidence="1 8">Cytoplasm</location>
        <location evidence="1 8">Cytoskeleton</location>
    </subcellularLocation>
</comment>
<evidence type="ECO:0000256" key="3">
    <source>
        <dbReference type="ARBA" id="ARBA00022490"/>
    </source>
</evidence>
<dbReference type="GO" id="GO:0005874">
    <property type="term" value="C:microtubule"/>
    <property type="evidence" value="ECO:0007669"/>
    <property type="project" value="UniProtKB-KW"/>
</dbReference>
<dbReference type="AlphaFoldDB" id="A0A0K0E5C8"/>
<keyword evidence="6 8" id="KW-0505">Motor protein</keyword>
<dbReference type="Proteomes" id="UP000035681">
    <property type="component" value="Unplaced"/>
</dbReference>
<evidence type="ECO:0000256" key="7">
    <source>
        <dbReference type="ARBA" id="ARBA00023212"/>
    </source>
</evidence>
<evidence type="ECO:0000313" key="9">
    <source>
        <dbReference type="Proteomes" id="UP000035681"/>
    </source>
</evidence>
<reference evidence="10" key="1">
    <citation type="submission" date="2015-08" db="UniProtKB">
        <authorList>
            <consortium name="WormBaseParasite"/>
        </authorList>
    </citation>
    <scope>IDENTIFICATION</scope>
</reference>
<dbReference type="SMART" id="SM01375">
    <property type="entry name" value="Dynein_light"/>
    <property type="match status" value="1"/>
</dbReference>
<dbReference type="InterPro" id="IPR001372">
    <property type="entry name" value="Dynein_light_chain_typ-1/2"/>
</dbReference>
<dbReference type="InterPro" id="IPR019763">
    <property type="entry name" value="Dynein_light_1/2_CS"/>
</dbReference>
<dbReference type="GO" id="GO:0045505">
    <property type="term" value="F:dynein intermediate chain binding"/>
    <property type="evidence" value="ECO:0007669"/>
    <property type="project" value="TreeGrafter"/>
</dbReference>
<dbReference type="PROSITE" id="PS01239">
    <property type="entry name" value="DYNEIN_LIGHT_1"/>
    <property type="match status" value="1"/>
</dbReference>
<organism evidence="10">
    <name type="scientific">Strongyloides stercoralis</name>
    <name type="common">Threadworm</name>
    <dbReference type="NCBI Taxonomy" id="6248"/>
    <lineage>
        <taxon>Eukaryota</taxon>
        <taxon>Metazoa</taxon>
        <taxon>Ecdysozoa</taxon>
        <taxon>Nematoda</taxon>
        <taxon>Chromadorea</taxon>
        <taxon>Rhabditida</taxon>
        <taxon>Tylenchina</taxon>
        <taxon>Panagrolaimomorpha</taxon>
        <taxon>Strongyloidoidea</taxon>
        <taxon>Strongyloididae</taxon>
        <taxon>Strongyloides</taxon>
    </lineage>
</organism>
<evidence type="ECO:0000256" key="1">
    <source>
        <dbReference type="ARBA" id="ARBA00004245"/>
    </source>
</evidence>
<dbReference type="Gene3D" id="3.30.740.10">
    <property type="entry name" value="Protein Inhibitor Of Neuronal Nitric Oxide Synthase"/>
    <property type="match status" value="1"/>
</dbReference>
<dbReference type="InterPro" id="IPR037177">
    <property type="entry name" value="DLC_sf"/>
</dbReference>
<dbReference type="PANTHER" id="PTHR11886">
    <property type="entry name" value="DYNEIN LIGHT CHAIN"/>
    <property type="match status" value="1"/>
</dbReference>
<protein>
    <recommendedName>
        <fullName evidence="8">Dynein light chain</fullName>
    </recommendedName>
</protein>
<evidence type="ECO:0000256" key="2">
    <source>
        <dbReference type="ARBA" id="ARBA00010156"/>
    </source>
</evidence>
<keyword evidence="9" id="KW-1185">Reference proteome</keyword>
<evidence type="ECO:0000313" key="10">
    <source>
        <dbReference type="WBParaSite" id="SSTP_0000471200.1"/>
    </source>
</evidence>
<dbReference type="WBParaSite" id="SSTP_0000471200.1">
    <property type="protein sequence ID" value="SSTP_0000471200.1"/>
    <property type="gene ID" value="SSTP_0000471200"/>
</dbReference>
<dbReference type="STRING" id="6248.A0A0K0E5C8"/>
<proteinExistence type="inferred from homology"/>